<evidence type="ECO:0000256" key="1">
    <source>
        <dbReference type="SAM" id="MobiDB-lite"/>
    </source>
</evidence>
<comment type="caution">
    <text evidence="2">The sequence shown here is derived from an EMBL/GenBank/DDBJ whole genome shotgun (WGS) entry which is preliminary data.</text>
</comment>
<accession>A0AAV7TD64</accession>
<feature type="region of interest" description="Disordered" evidence="1">
    <location>
        <begin position="80"/>
        <end position="113"/>
    </location>
</feature>
<evidence type="ECO:0000313" key="2">
    <source>
        <dbReference type="EMBL" id="KAJ1174532.1"/>
    </source>
</evidence>
<gene>
    <name evidence="2" type="ORF">NDU88_006353</name>
</gene>
<protein>
    <submittedName>
        <fullName evidence="2">Uncharacterized protein</fullName>
    </submittedName>
</protein>
<dbReference type="EMBL" id="JANPWB010000007">
    <property type="protein sequence ID" value="KAJ1174532.1"/>
    <property type="molecule type" value="Genomic_DNA"/>
</dbReference>
<proteinExistence type="predicted"/>
<keyword evidence="3" id="KW-1185">Reference proteome</keyword>
<name>A0AAV7TD64_PLEWA</name>
<dbReference type="Proteomes" id="UP001066276">
    <property type="component" value="Chromosome 4_1"/>
</dbReference>
<dbReference type="AlphaFoldDB" id="A0AAV7TD64"/>
<organism evidence="2 3">
    <name type="scientific">Pleurodeles waltl</name>
    <name type="common">Iberian ribbed newt</name>
    <dbReference type="NCBI Taxonomy" id="8319"/>
    <lineage>
        <taxon>Eukaryota</taxon>
        <taxon>Metazoa</taxon>
        <taxon>Chordata</taxon>
        <taxon>Craniata</taxon>
        <taxon>Vertebrata</taxon>
        <taxon>Euteleostomi</taxon>
        <taxon>Amphibia</taxon>
        <taxon>Batrachia</taxon>
        <taxon>Caudata</taxon>
        <taxon>Salamandroidea</taxon>
        <taxon>Salamandridae</taxon>
        <taxon>Pleurodelinae</taxon>
        <taxon>Pleurodeles</taxon>
    </lineage>
</organism>
<reference evidence="2" key="1">
    <citation type="journal article" date="2022" name="bioRxiv">
        <title>Sequencing and chromosome-scale assembly of the giantPleurodeles waltlgenome.</title>
        <authorList>
            <person name="Brown T."/>
            <person name="Elewa A."/>
            <person name="Iarovenko S."/>
            <person name="Subramanian E."/>
            <person name="Araus A.J."/>
            <person name="Petzold A."/>
            <person name="Susuki M."/>
            <person name="Suzuki K.-i.T."/>
            <person name="Hayashi T."/>
            <person name="Toyoda A."/>
            <person name="Oliveira C."/>
            <person name="Osipova E."/>
            <person name="Leigh N.D."/>
            <person name="Simon A."/>
            <person name="Yun M.H."/>
        </authorList>
    </citation>
    <scope>NUCLEOTIDE SEQUENCE</scope>
    <source>
        <strain evidence="2">20211129_DDA</strain>
        <tissue evidence="2">Liver</tissue>
    </source>
</reference>
<feature type="compositionally biased region" description="Basic and acidic residues" evidence="1">
    <location>
        <begin position="88"/>
        <end position="104"/>
    </location>
</feature>
<sequence length="113" mass="12115">MGEQRLRPCDPLGRGRRHIPWGGRLDRPGRPQQNRRMVRCAPRGGRGGCLARASHVDDAGPGGPRILFNTGVRGLLSTPGLRGCPRASRHDGLGARKEAGRRGIDLAAGPRIS</sequence>
<evidence type="ECO:0000313" key="3">
    <source>
        <dbReference type="Proteomes" id="UP001066276"/>
    </source>
</evidence>
<feature type="region of interest" description="Disordered" evidence="1">
    <location>
        <begin position="1"/>
        <end position="34"/>
    </location>
</feature>